<dbReference type="HOGENOM" id="CLU_2056168_0_0_2"/>
<evidence type="ECO:0000259" key="1">
    <source>
        <dbReference type="Pfam" id="PF01402"/>
    </source>
</evidence>
<keyword evidence="2" id="KW-0614">Plasmid</keyword>
<dbReference type="RefSeq" id="WP_013747458.1">
    <property type="nucleotide sequence ID" value="NC_015471.1"/>
</dbReference>
<dbReference type="SUPFAM" id="SSF47598">
    <property type="entry name" value="Ribbon-helix-helix"/>
    <property type="match status" value="1"/>
</dbReference>
<dbReference type="EMBL" id="CP002373">
    <property type="protein sequence ID" value="ADT85236.1"/>
    <property type="molecule type" value="Genomic_DNA"/>
</dbReference>
<geneLocation type="plasmid" evidence="2 3">
    <name>pTBMP1</name>
</geneLocation>
<dbReference type="InterPro" id="IPR002145">
    <property type="entry name" value="CopG"/>
</dbReference>
<dbReference type="Proteomes" id="UP000007478">
    <property type="component" value="Plasmid pTBMP1"/>
</dbReference>
<accession>F0LN97</accession>
<sequence>MPSIFKKLSISLPPELVELLDVLVEKGLYATRSEIIREALYLLLWDLVDSVEIYEKVAKEASEKGVPLDEYIDELIEKAESSDVVELIRLSGLSLDEIRILKKKIKKIQRKLERNLYYI</sequence>
<feature type="domain" description="Ribbon-helix-helix protein CopG" evidence="1">
    <location>
        <begin position="6"/>
        <end position="40"/>
    </location>
</feature>
<dbReference type="eggNOG" id="arCOG01009">
    <property type="taxonomic scope" value="Archaea"/>
</dbReference>
<keyword evidence="3" id="KW-1185">Reference proteome</keyword>
<reference evidence="2 3" key="1">
    <citation type="journal article" date="2011" name="J. Bacteriol.">
        <title>Complete genome sequence of the hyperthermophilic, piezophilic, heterotrophic, and carboxydotrophic archaeon Thermococcus barophilus MP.</title>
        <authorList>
            <person name="Vannier P."/>
            <person name="Marteinsson V.T."/>
            <person name="Fridjonsson O.H."/>
            <person name="Oger P."/>
            <person name="Jebbar M."/>
        </authorList>
    </citation>
    <scope>NUCLEOTIDE SEQUENCE [LARGE SCALE GENOMIC DNA]</scope>
    <source>
        <strain evidence="3">DSM 11836 / MP</strain>
    </source>
</reference>
<gene>
    <name evidence="2" type="ordered locus">TERMP_02263</name>
</gene>
<evidence type="ECO:0000313" key="2">
    <source>
        <dbReference type="EMBL" id="ADT85236.1"/>
    </source>
</evidence>
<proteinExistence type="predicted"/>
<dbReference type="Gene3D" id="1.10.1220.10">
    <property type="entry name" value="Met repressor-like"/>
    <property type="match status" value="1"/>
</dbReference>
<protein>
    <recommendedName>
        <fullName evidence="1">Ribbon-helix-helix protein CopG domain-containing protein</fullName>
    </recommendedName>
</protein>
<dbReference type="InterPro" id="IPR010985">
    <property type="entry name" value="Ribbon_hlx_hlx"/>
</dbReference>
<dbReference type="KEGG" id="tba:TERMP_02263"/>
<dbReference type="PATRIC" id="fig|391623.17.peg.2257"/>
<dbReference type="InterPro" id="IPR013321">
    <property type="entry name" value="Arc_rbn_hlx_hlx"/>
</dbReference>
<organism evidence="2 3">
    <name type="scientific">Thermococcus barophilus (strain DSM 11836 / MP)</name>
    <dbReference type="NCBI Taxonomy" id="391623"/>
    <lineage>
        <taxon>Archaea</taxon>
        <taxon>Methanobacteriati</taxon>
        <taxon>Methanobacteriota</taxon>
        <taxon>Thermococci</taxon>
        <taxon>Thermococcales</taxon>
        <taxon>Thermococcaceae</taxon>
        <taxon>Thermococcus</taxon>
    </lineage>
</organism>
<dbReference type="AlphaFoldDB" id="F0LN97"/>
<name>F0LN97_THEBM</name>
<dbReference type="Pfam" id="PF01402">
    <property type="entry name" value="RHH_1"/>
    <property type="match status" value="1"/>
</dbReference>
<dbReference type="GeneID" id="10549087"/>
<dbReference type="CDD" id="cd22231">
    <property type="entry name" value="RHH_NikR_HicB-like"/>
    <property type="match status" value="1"/>
</dbReference>
<evidence type="ECO:0000313" key="3">
    <source>
        <dbReference type="Proteomes" id="UP000007478"/>
    </source>
</evidence>
<dbReference type="GO" id="GO:0006355">
    <property type="term" value="P:regulation of DNA-templated transcription"/>
    <property type="evidence" value="ECO:0007669"/>
    <property type="project" value="InterPro"/>
</dbReference>